<protein>
    <submittedName>
        <fullName evidence="8">Sugar translocase</fullName>
    </submittedName>
</protein>
<dbReference type="RefSeq" id="WP_108383112.1">
    <property type="nucleotide sequence ID" value="NZ_CP028858.1"/>
</dbReference>
<evidence type="ECO:0000256" key="4">
    <source>
        <dbReference type="ARBA" id="ARBA00022989"/>
    </source>
</evidence>
<evidence type="ECO:0000256" key="2">
    <source>
        <dbReference type="ARBA" id="ARBA00009399"/>
    </source>
</evidence>
<keyword evidence="5 6" id="KW-0472">Membrane</keyword>
<dbReference type="EMBL" id="CP028858">
    <property type="protein sequence ID" value="AWB28043.1"/>
    <property type="molecule type" value="Genomic_DNA"/>
</dbReference>
<dbReference type="Pfam" id="PF04138">
    <property type="entry name" value="GtrA_DPMS_TM"/>
    <property type="match status" value="1"/>
</dbReference>
<evidence type="ECO:0000256" key="6">
    <source>
        <dbReference type="SAM" id="Phobius"/>
    </source>
</evidence>
<accession>A0A2R4X2W9</accession>
<feature type="transmembrane region" description="Helical" evidence="6">
    <location>
        <begin position="47"/>
        <end position="67"/>
    </location>
</feature>
<feature type="transmembrane region" description="Helical" evidence="6">
    <location>
        <begin position="20"/>
        <end position="41"/>
    </location>
</feature>
<evidence type="ECO:0000256" key="1">
    <source>
        <dbReference type="ARBA" id="ARBA00004141"/>
    </source>
</evidence>
<dbReference type="InterPro" id="IPR051401">
    <property type="entry name" value="GtrA_CellWall_Glycosyl"/>
</dbReference>
<dbReference type="PANTHER" id="PTHR38459:SF1">
    <property type="entry name" value="PROPHAGE BACTOPRENOL-LINKED GLUCOSE TRANSLOCASE HOMOLOG"/>
    <property type="match status" value="1"/>
</dbReference>
<dbReference type="AlphaFoldDB" id="A0A2R4X2W9"/>
<feature type="transmembrane region" description="Helical" evidence="6">
    <location>
        <begin position="120"/>
        <end position="140"/>
    </location>
</feature>
<dbReference type="InterPro" id="IPR007267">
    <property type="entry name" value="GtrA_DPMS_TM"/>
</dbReference>
<dbReference type="Proteomes" id="UP000244727">
    <property type="component" value="Chromosome"/>
</dbReference>
<gene>
    <name evidence="8" type="ORF">HARCEL1_10150</name>
</gene>
<dbReference type="GeneID" id="36512871"/>
<dbReference type="KEGG" id="harc:HARCEL1_10150"/>
<name>A0A2R4X2W9_9EURY</name>
<keyword evidence="9" id="KW-1185">Reference proteome</keyword>
<evidence type="ECO:0000313" key="8">
    <source>
        <dbReference type="EMBL" id="AWB28043.1"/>
    </source>
</evidence>
<evidence type="ECO:0000256" key="5">
    <source>
        <dbReference type="ARBA" id="ARBA00023136"/>
    </source>
</evidence>
<dbReference type="GO" id="GO:0000271">
    <property type="term" value="P:polysaccharide biosynthetic process"/>
    <property type="evidence" value="ECO:0007669"/>
    <property type="project" value="InterPro"/>
</dbReference>
<dbReference type="GO" id="GO:0005886">
    <property type="term" value="C:plasma membrane"/>
    <property type="evidence" value="ECO:0007669"/>
    <property type="project" value="TreeGrafter"/>
</dbReference>
<comment type="similarity">
    <text evidence="2">Belongs to the GtrA family.</text>
</comment>
<comment type="subcellular location">
    <subcellularLocation>
        <location evidence="1">Membrane</location>
        <topology evidence="1">Multi-pass membrane protein</topology>
    </subcellularLocation>
</comment>
<feature type="domain" description="GtrA/DPMS transmembrane" evidence="7">
    <location>
        <begin position="18"/>
        <end position="146"/>
    </location>
</feature>
<evidence type="ECO:0000256" key="3">
    <source>
        <dbReference type="ARBA" id="ARBA00022692"/>
    </source>
</evidence>
<evidence type="ECO:0000259" key="7">
    <source>
        <dbReference type="Pfam" id="PF04138"/>
    </source>
</evidence>
<sequence length="173" mass="18746">MIDRERFGALLSGVRFGQFVSVGIVGAAADTAVLMVFRLVFGAPELLAKAAGVETAILVMFAVNEVWTFADEGAMDPRSLATRIAKSHLVRSGGVTVQLTVYTVLTQIMAVEVVLAGTDWWFLLASPIAIAAAMGVNYVFESLFTWQVHREDVSDTVASTDPSESDRRFSIRD</sequence>
<organism evidence="8 9">
    <name type="scientific">Halococcoides cellulosivorans</name>
    <dbReference type="NCBI Taxonomy" id="1679096"/>
    <lineage>
        <taxon>Archaea</taxon>
        <taxon>Methanobacteriati</taxon>
        <taxon>Methanobacteriota</taxon>
        <taxon>Stenosarchaea group</taxon>
        <taxon>Halobacteria</taxon>
        <taxon>Halobacteriales</taxon>
        <taxon>Haloarculaceae</taxon>
        <taxon>Halococcoides</taxon>
    </lineage>
</organism>
<dbReference type="PANTHER" id="PTHR38459">
    <property type="entry name" value="PROPHAGE BACTOPRENOL-LINKED GLUCOSE TRANSLOCASE HOMOLOG"/>
    <property type="match status" value="1"/>
</dbReference>
<evidence type="ECO:0000313" key="9">
    <source>
        <dbReference type="Proteomes" id="UP000244727"/>
    </source>
</evidence>
<proteinExistence type="inferred from homology"/>
<reference evidence="8 9" key="1">
    <citation type="submission" date="2018-04" db="EMBL/GenBank/DDBJ databases">
        <title>Halococcoides cellulosivorans gen. nov., sp. nov., an extremely halophilic cellulose-utilizing haloarchaeon from hypersaline lakes.</title>
        <authorList>
            <person name="Sorokin D.Y."/>
            <person name="Toshchakov S.V."/>
            <person name="Samarov N.I."/>
            <person name="Korzhenkov A."/>
            <person name="Kublanov I.V."/>
        </authorList>
    </citation>
    <scope>NUCLEOTIDE SEQUENCE [LARGE SCALE GENOMIC DNA]</scope>
    <source>
        <strain evidence="8 9">HArcel1</strain>
    </source>
</reference>
<keyword evidence="3 6" id="KW-0812">Transmembrane</keyword>
<keyword evidence="4 6" id="KW-1133">Transmembrane helix</keyword>
<feature type="transmembrane region" description="Helical" evidence="6">
    <location>
        <begin position="88"/>
        <end position="108"/>
    </location>
</feature>